<protein>
    <recommendedName>
        <fullName evidence="14">Mitochondrial import inner membrane translocase subunit</fullName>
    </recommendedName>
</protein>
<dbReference type="GO" id="GO:0046872">
    <property type="term" value="F:metal ion binding"/>
    <property type="evidence" value="ECO:0007669"/>
    <property type="project" value="UniProtKB-KW"/>
</dbReference>
<dbReference type="InterPro" id="IPR035427">
    <property type="entry name" value="Tim10-like_dom_sf"/>
</dbReference>
<evidence type="ECO:0000313" key="17">
    <source>
        <dbReference type="Proteomes" id="UP000267821"/>
    </source>
</evidence>
<evidence type="ECO:0000256" key="6">
    <source>
        <dbReference type="ARBA" id="ARBA00022833"/>
    </source>
</evidence>
<dbReference type="AlphaFoldDB" id="A0A3N4LKL7"/>
<keyword evidence="4" id="KW-0479">Metal-binding</keyword>
<keyword evidence="11 14" id="KW-0143">Chaperone</keyword>
<name>A0A3N4LKL7_9PEZI</name>
<gene>
    <name evidence="16" type="ORF">L211DRAFT_796633</name>
</gene>
<evidence type="ECO:0000256" key="10">
    <source>
        <dbReference type="ARBA" id="ARBA00023157"/>
    </source>
</evidence>
<evidence type="ECO:0000256" key="2">
    <source>
        <dbReference type="ARBA" id="ARBA00006720"/>
    </source>
</evidence>
<evidence type="ECO:0000259" key="15">
    <source>
        <dbReference type="Pfam" id="PF02953"/>
    </source>
</evidence>
<comment type="subcellular location">
    <subcellularLocation>
        <location evidence="1 14">Mitochondrion inner membrane</location>
        <topology evidence="1 14">Peripheral membrane protein</topology>
        <orientation evidence="1 14">Intermembrane side</orientation>
    </subcellularLocation>
</comment>
<accession>A0A3N4LKL7</accession>
<keyword evidence="3 14" id="KW-0813">Transport</keyword>
<reference evidence="16 17" key="1">
    <citation type="journal article" date="2018" name="Nat. Ecol. Evol.">
        <title>Pezizomycetes genomes reveal the molecular basis of ectomycorrhizal truffle lifestyle.</title>
        <authorList>
            <person name="Murat C."/>
            <person name="Payen T."/>
            <person name="Noel B."/>
            <person name="Kuo A."/>
            <person name="Morin E."/>
            <person name="Chen J."/>
            <person name="Kohler A."/>
            <person name="Krizsan K."/>
            <person name="Balestrini R."/>
            <person name="Da Silva C."/>
            <person name="Montanini B."/>
            <person name="Hainaut M."/>
            <person name="Levati E."/>
            <person name="Barry K.W."/>
            <person name="Belfiori B."/>
            <person name="Cichocki N."/>
            <person name="Clum A."/>
            <person name="Dockter R.B."/>
            <person name="Fauchery L."/>
            <person name="Guy J."/>
            <person name="Iotti M."/>
            <person name="Le Tacon F."/>
            <person name="Lindquist E.A."/>
            <person name="Lipzen A."/>
            <person name="Malagnac F."/>
            <person name="Mello A."/>
            <person name="Molinier V."/>
            <person name="Miyauchi S."/>
            <person name="Poulain J."/>
            <person name="Riccioni C."/>
            <person name="Rubini A."/>
            <person name="Sitrit Y."/>
            <person name="Splivallo R."/>
            <person name="Traeger S."/>
            <person name="Wang M."/>
            <person name="Zifcakova L."/>
            <person name="Wipf D."/>
            <person name="Zambonelli A."/>
            <person name="Paolocci F."/>
            <person name="Nowrousian M."/>
            <person name="Ottonello S."/>
            <person name="Baldrian P."/>
            <person name="Spatafora J.W."/>
            <person name="Henrissat B."/>
            <person name="Nagy L.G."/>
            <person name="Aury J.M."/>
            <person name="Wincker P."/>
            <person name="Grigoriev I.V."/>
            <person name="Bonfante P."/>
            <person name="Martin F.M."/>
        </authorList>
    </citation>
    <scope>NUCLEOTIDE SEQUENCE [LARGE SCALE GENOMIC DNA]</scope>
    <source>
        <strain evidence="16 17">ATCC MYA-4762</strain>
    </source>
</reference>
<dbReference type="InterPro" id="IPR004217">
    <property type="entry name" value="Tim10-like"/>
</dbReference>
<dbReference type="OrthoDB" id="7813104at2759"/>
<dbReference type="Proteomes" id="UP000267821">
    <property type="component" value="Unassembled WGS sequence"/>
</dbReference>
<comment type="subunit">
    <text evidence="13">Heterohexamer; composed of 3 copies of TIM8 and 3 copies of TIM13, named soluble 70 kDa complex. Associates with the TIM22 complex, whose core is composed of TIM22 and TIM54. Interacts with the transmembrane regions of multi-pass transmembrane proteins in transit.</text>
</comment>
<evidence type="ECO:0000256" key="4">
    <source>
        <dbReference type="ARBA" id="ARBA00022723"/>
    </source>
</evidence>
<dbReference type="Gene3D" id="1.10.287.810">
    <property type="entry name" value="Mitochondrial import inner membrane translocase subunit tim13 like domains"/>
    <property type="match status" value="1"/>
</dbReference>
<dbReference type="STRING" id="1051890.A0A3N4LKL7"/>
<dbReference type="FunFam" id="1.10.287.810:FF:000001">
    <property type="entry name" value="mitochondrial import inner membrane translocase subunit TIM13"/>
    <property type="match status" value="1"/>
</dbReference>
<keyword evidence="5 14" id="KW-0999">Mitochondrion inner membrane</keyword>
<dbReference type="GO" id="GO:0015031">
    <property type="term" value="P:protein transport"/>
    <property type="evidence" value="ECO:0007669"/>
    <property type="project" value="UniProtKB-KW"/>
</dbReference>
<organism evidence="16 17">
    <name type="scientific">Terfezia boudieri ATCC MYA-4762</name>
    <dbReference type="NCBI Taxonomy" id="1051890"/>
    <lineage>
        <taxon>Eukaryota</taxon>
        <taxon>Fungi</taxon>
        <taxon>Dikarya</taxon>
        <taxon>Ascomycota</taxon>
        <taxon>Pezizomycotina</taxon>
        <taxon>Pezizomycetes</taxon>
        <taxon>Pezizales</taxon>
        <taxon>Pezizaceae</taxon>
        <taxon>Terfezia</taxon>
    </lineage>
</organism>
<keyword evidence="8 14" id="KW-0811">Translocation</keyword>
<dbReference type="Pfam" id="PF02953">
    <property type="entry name" value="zf-Tim10_DDP"/>
    <property type="match status" value="1"/>
</dbReference>
<feature type="domain" description="Tim10-like" evidence="15">
    <location>
        <begin position="1"/>
        <end position="43"/>
    </location>
</feature>
<dbReference type="SUPFAM" id="SSF144122">
    <property type="entry name" value="Tim10-like"/>
    <property type="match status" value="1"/>
</dbReference>
<evidence type="ECO:0000256" key="3">
    <source>
        <dbReference type="ARBA" id="ARBA00022448"/>
    </source>
</evidence>
<evidence type="ECO:0000313" key="16">
    <source>
        <dbReference type="EMBL" id="RPB18485.1"/>
    </source>
</evidence>
<keyword evidence="9 14" id="KW-0496">Mitochondrion</keyword>
<evidence type="ECO:0000256" key="14">
    <source>
        <dbReference type="RuleBase" id="RU367043"/>
    </source>
</evidence>
<evidence type="ECO:0000256" key="8">
    <source>
        <dbReference type="ARBA" id="ARBA00023010"/>
    </source>
</evidence>
<evidence type="ECO:0000256" key="9">
    <source>
        <dbReference type="ARBA" id="ARBA00023128"/>
    </source>
</evidence>
<dbReference type="GO" id="GO:0042719">
    <property type="term" value="C:mitochondrial intermembrane space chaperone complex"/>
    <property type="evidence" value="ECO:0007669"/>
    <property type="project" value="UniProtKB-ARBA"/>
</dbReference>
<dbReference type="GO" id="GO:0005743">
    <property type="term" value="C:mitochondrial inner membrane"/>
    <property type="evidence" value="ECO:0007669"/>
    <property type="project" value="UniProtKB-SubCell"/>
</dbReference>
<evidence type="ECO:0000256" key="1">
    <source>
        <dbReference type="ARBA" id="ARBA00004137"/>
    </source>
</evidence>
<dbReference type="InParanoid" id="A0A3N4LKL7"/>
<keyword evidence="7 14" id="KW-0653">Protein transport</keyword>
<keyword evidence="6" id="KW-0862">Zinc</keyword>
<comment type="similarity">
    <text evidence="2 14">Belongs to the small Tim family.</text>
</comment>
<evidence type="ECO:0000256" key="12">
    <source>
        <dbReference type="ARBA" id="ARBA00025151"/>
    </source>
</evidence>
<proteinExistence type="inferred from homology"/>
<evidence type="ECO:0000256" key="13">
    <source>
        <dbReference type="ARBA" id="ARBA00025862"/>
    </source>
</evidence>
<evidence type="ECO:0000256" key="5">
    <source>
        <dbReference type="ARBA" id="ARBA00022792"/>
    </source>
</evidence>
<comment type="function">
    <text evidence="12">Mitochondrial intermembrane chaperone that participates in the import and insertion of some multi-pass transmembrane proteins into the mitochondrial inner membrane. Also required for the transfer of beta-barrel precursors from the TOM complex to the sorting and assembly machinery (SAM complex) of the outer membrane. Acts as a chaperone-like protein that protects the hydrophobic precursors from aggregation and guide them through the mitochondrial intermembrane space. The TIM8-TIM13 complex is non essential and only mediates the import of few proteins, while the predominant TIM9-TIM10 70 kDa complex is crucial and mediates the import of much more proteins.</text>
</comment>
<keyword evidence="10 14" id="KW-1015">Disulfide bond</keyword>
<dbReference type="GO" id="GO:0045039">
    <property type="term" value="P:protein insertion into mitochondrial inner membrane"/>
    <property type="evidence" value="ECO:0007669"/>
    <property type="project" value="UniProtKB-ARBA"/>
</dbReference>
<evidence type="ECO:0000256" key="11">
    <source>
        <dbReference type="ARBA" id="ARBA00023186"/>
    </source>
</evidence>
<evidence type="ECO:0000256" key="7">
    <source>
        <dbReference type="ARBA" id="ARBA00022927"/>
    </source>
</evidence>
<keyword evidence="17" id="KW-1185">Reference proteome</keyword>
<keyword evidence="5 14" id="KW-0472">Membrane</keyword>
<comment type="domain">
    <text evidence="14">The twin CX3C motif contains 4 conserved Cys residues that form 2 disulfide bonds in the mitochondrial intermembrane space.</text>
</comment>
<feature type="non-terminal residue" evidence="16">
    <location>
        <position position="1"/>
    </location>
</feature>
<sequence length="56" mass="6264">INNNCFDRCIPKPGSSISSAEDSCLKKCMDKYMAAWNTVSRQYLARAQKEGNAGQY</sequence>
<dbReference type="EMBL" id="ML121626">
    <property type="protein sequence ID" value="RPB18485.1"/>
    <property type="molecule type" value="Genomic_DNA"/>
</dbReference>